<dbReference type="GO" id="GO:0042742">
    <property type="term" value="P:defense response to bacterium"/>
    <property type="evidence" value="ECO:0007669"/>
    <property type="project" value="UniProtKB-KW"/>
</dbReference>
<dbReference type="InterPro" id="IPR023347">
    <property type="entry name" value="Lysozyme_dom_sf"/>
</dbReference>
<dbReference type="InterPro" id="IPR034690">
    <property type="entry name" value="Endolysin_T4_type"/>
</dbReference>
<dbReference type="InterPro" id="IPR023346">
    <property type="entry name" value="Lysozyme-like_dom_sf"/>
</dbReference>
<evidence type="ECO:0000313" key="8">
    <source>
        <dbReference type="Proteomes" id="UP000005512"/>
    </source>
</evidence>
<dbReference type="InterPro" id="IPR051018">
    <property type="entry name" value="Bacteriophage_GH24"/>
</dbReference>
<dbReference type="PANTHER" id="PTHR38107">
    <property type="match status" value="1"/>
</dbReference>
<dbReference type="HOGENOM" id="CLU_091641_4_1_6"/>
<dbReference type="Proteomes" id="UP000005512">
    <property type="component" value="Unassembled WGS sequence"/>
</dbReference>
<dbReference type="eggNOG" id="COG3772">
    <property type="taxonomic scope" value="Bacteria"/>
</dbReference>
<evidence type="ECO:0000256" key="3">
    <source>
        <dbReference type="ARBA" id="ARBA00022638"/>
    </source>
</evidence>
<evidence type="ECO:0000256" key="1">
    <source>
        <dbReference type="ARBA" id="ARBA00000632"/>
    </source>
</evidence>
<evidence type="ECO:0000256" key="6">
    <source>
        <dbReference type="RuleBase" id="RU003788"/>
    </source>
</evidence>
<comment type="similarity">
    <text evidence="6">Belongs to the glycosyl hydrolase 24 family.</text>
</comment>
<evidence type="ECO:0000256" key="2">
    <source>
        <dbReference type="ARBA" id="ARBA00022529"/>
    </source>
</evidence>
<dbReference type="AlphaFoldDB" id="D1P078"/>
<dbReference type="EMBL" id="ABXV02000013">
    <property type="protein sequence ID" value="EFB73494.1"/>
    <property type="molecule type" value="Genomic_DNA"/>
</dbReference>
<dbReference type="GO" id="GO:0003796">
    <property type="term" value="F:lysozyme activity"/>
    <property type="evidence" value="ECO:0007669"/>
    <property type="project" value="UniProtKB-EC"/>
</dbReference>
<dbReference type="SUPFAM" id="SSF53955">
    <property type="entry name" value="Lysozyme-like"/>
    <property type="match status" value="1"/>
</dbReference>
<keyword evidence="5 6" id="KW-0326">Glycosidase</keyword>
<evidence type="ECO:0000256" key="4">
    <source>
        <dbReference type="ARBA" id="ARBA00022801"/>
    </source>
</evidence>
<gene>
    <name evidence="7" type="ORF">PROVRUST_05587</name>
</gene>
<accession>D1P078</accession>
<dbReference type="PANTHER" id="PTHR38107:SF3">
    <property type="entry name" value="LYSOZYME RRRD-RELATED"/>
    <property type="match status" value="1"/>
</dbReference>
<organism evidence="7 8">
    <name type="scientific">Providencia rustigianii DSM 4541</name>
    <dbReference type="NCBI Taxonomy" id="500637"/>
    <lineage>
        <taxon>Bacteria</taxon>
        <taxon>Pseudomonadati</taxon>
        <taxon>Pseudomonadota</taxon>
        <taxon>Gammaproteobacteria</taxon>
        <taxon>Enterobacterales</taxon>
        <taxon>Morganellaceae</taxon>
        <taxon>Providencia</taxon>
    </lineage>
</organism>
<dbReference type="STRING" id="500637.PROVRUST_05587"/>
<keyword evidence="4 6" id="KW-0378">Hydrolase</keyword>
<sequence>MPKIPNNIKKAAAGGVIALTVAMLSFFEGVKYKPYEDVVGIQTVCAGITGSDVIQGKTYTPKECDDLLTKHMQSAINVVDSSVKVPINDAQRAALYSLTYNIGGAAFKKSTLLKKLNSGDQIGACNEFSKWTFAGGKQWQGLITRREIEKAICLGELSE</sequence>
<evidence type="ECO:0000313" key="7">
    <source>
        <dbReference type="EMBL" id="EFB73494.1"/>
    </source>
</evidence>
<reference evidence="7" key="1">
    <citation type="submission" date="2009-12" db="EMBL/GenBank/DDBJ databases">
        <authorList>
            <person name="Weinstock G."/>
            <person name="Sodergren E."/>
            <person name="Clifton S."/>
            <person name="Fulton L."/>
            <person name="Fulton B."/>
            <person name="Courtney L."/>
            <person name="Fronick C."/>
            <person name="Harrison M."/>
            <person name="Strong C."/>
            <person name="Farmer C."/>
            <person name="Delahaunty K."/>
            <person name="Markovic C."/>
            <person name="Hall O."/>
            <person name="Minx P."/>
            <person name="Tomlinson C."/>
            <person name="Mitreva M."/>
            <person name="Nelson J."/>
            <person name="Hou S."/>
            <person name="Wollam A."/>
            <person name="Pepin K.H."/>
            <person name="Johnson M."/>
            <person name="Bhonagiri V."/>
            <person name="Nash W.E."/>
            <person name="Warren W."/>
            <person name="Chinwalla A."/>
            <person name="Mardis E.R."/>
            <person name="Wilson R.K."/>
        </authorList>
    </citation>
    <scope>NUCLEOTIDE SEQUENCE [LARGE SCALE GENOMIC DNA]</scope>
    <source>
        <strain evidence="7">DSM 4541</strain>
    </source>
</reference>
<dbReference type="CDD" id="cd16900">
    <property type="entry name" value="endolysin_R21-like"/>
    <property type="match status" value="1"/>
</dbReference>
<proteinExistence type="inferred from homology"/>
<comment type="caution">
    <text evidence="7">The sequence shown here is derived from an EMBL/GenBank/DDBJ whole genome shotgun (WGS) entry which is preliminary data.</text>
</comment>
<comment type="catalytic activity">
    <reaction evidence="1 6">
        <text>Hydrolysis of (1-&gt;4)-beta-linkages between N-acetylmuramic acid and N-acetyl-D-glucosamine residues in a peptidoglycan and between N-acetyl-D-glucosamine residues in chitodextrins.</text>
        <dbReference type="EC" id="3.2.1.17"/>
    </reaction>
</comment>
<dbReference type="GO" id="GO:0009253">
    <property type="term" value="P:peptidoglycan catabolic process"/>
    <property type="evidence" value="ECO:0007669"/>
    <property type="project" value="InterPro"/>
</dbReference>
<keyword evidence="8" id="KW-1185">Reference proteome</keyword>
<keyword evidence="3 6" id="KW-0081">Bacteriolytic enzyme</keyword>
<dbReference type="HAMAP" id="MF_04110">
    <property type="entry name" value="ENDOLYSIN_T4"/>
    <property type="match status" value="1"/>
</dbReference>
<dbReference type="InterPro" id="IPR002196">
    <property type="entry name" value="Glyco_hydro_24"/>
</dbReference>
<protein>
    <recommendedName>
        <fullName evidence="6">Lysozyme</fullName>
        <ecNumber evidence="6">3.2.1.17</ecNumber>
    </recommendedName>
</protein>
<dbReference type="HAMAP" id="MF_04136">
    <property type="entry name" value="SAR_ENDOLYSIN"/>
    <property type="match status" value="1"/>
</dbReference>
<dbReference type="InterPro" id="IPR043688">
    <property type="entry name" value="SAR_endolysin-like"/>
</dbReference>
<evidence type="ECO:0000256" key="5">
    <source>
        <dbReference type="ARBA" id="ARBA00023295"/>
    </source>
</evidence>
<dbReference type="EC" id="3.2.1.17" evidence="6"/>
<name>D1P078_9GAMM</name>
<dbReference type="GO" id="GO:0016998">
    <property type="term" value="P:cell wall macromolecule catabolic process"/>
    <property type="evidence" value="ECO:0007669"/>
    <property type="project" value="InterPro"/>
</dbReference>
<dbReference type="Pfam" id="PF00959">
    <property type="entry name" value="Phage_lysozyme"/>
    <property type="match status" value="1"/>
</dbReference>
<keyword evidence="2 6" id="KW-0929">Antimicrobial</keyword>
<dbReference type="RefSeq" id="WP_006813648.1">
    <property type="nucleotide sequence ID" value="NZ_GG703817.1"/>
</dbReference>
<dbReference type="Gene3D" id="1.10.530.40">
    <property type="match status" value="1"/>
</dbReference>
<dbReference type="GO" id="GO:0031640">
    <property type="term" value="P:killing of cells of another organism"/>
    <property type="evidence" value="ECO:0007669"/>
    <property type="project" value="UniProtKB-KW"/>
</dbReference>